<evidence type="ECO:0000256" key="2">
    <source>
        <dbReference type="ARBA" id="ARBA00018534"/>
    </source>
</evidence>
<dbReference type="GO" id="GO:0036503">
    <property type="term" value="P:ERAD pathway"/>
    <property type="evidence" value="ECO:0007669"/>
    <property type="project" value="TreeGrafter"/>
</dbReference>
<name>A0A4P6XPC6_9ASCO</name>
<dbReference type="PANTHER" id="PTHR38425">
    <property type="entry name" value="LONG CHRONOLOGICAL LIFESPAN PROTEIN 2"/>
    <property type="match status" value="1"/>
</dbReference>
<dbReference type="AlphaFoldDB" id="A0A4P6XPC6"/>
<comment type="similarity">
    <text evidence="1">Belongs to the LCL2 family.</text>
</comment>
<protein>
    <recommendedName>
        <fullName evidence="2">Long chronological lifespan protein 2</fullName>
    </recommendedName>
</protein>
<proteinExistence type="inferred from homology"/>
<sequence length="124" mass="14052">MRLFAFLTAFAVASANIFDFFNQQQQQQQQQPASFEEQALESRCSAYLCPDTLSCAAAPNECPCPYPSSQLRCVLPNKQYVCISKPAGNYNGDYDEPTQNWKMDAKDDLVHDCGWVNRAWQGRI</sequence>
<evidence type="ECO:0000256" key="1">
    <source>
        <dbReference type="ARBA" id="ARBA00010545"/>
    </source>
</evidence>
<dbReference type="EMBL" id="CP034458">
    <property type="protein sequence ID" value="QBM88505.1"/>
    <property type="molecule type" value="Genomic_DNA"/>
</dbReference>
<evidence type="ECO:0000313" key="5">
    <source>
        <dbReference type="EMBL" id="QBM88505.1"/>
    </source>
</evidence>
<dbReference type="Proteomes" id="UP000292447">
    <property type="component" value="Chromosome III"/>
</dbReference>
<gene>
    <name evidence="5" type="ORF">METSCH_C04740</name>
</gene>
<reference evidence="6" key="1">
    <citation type="submission" date="2019-03" db="EMBL/GenBank/DDBJ databases">
        <title>Snf2 controls pulcherriminic acid biosynthesis and connects pigmentation and antifungal activity of the yeast Metschnikowia pulcherrima.</title>
        <authorList>
            <person name="Gore-Lloyd D."/>
            <person name="Sumann I."/>
            <person name="Brachmann A.O."/>
            <person name="Schneeberger K."/>
            <person name="Ortiz-Merino R.A."/>
            <person name="Moreno-Beltran M."/>
            <person name="Schlaefli M."/>
            <person name="Kirner P."/>
            <person name="Santos Kron A."/>
            <person name="Wolfe K.H."/>
            <person name="Piel J."/>
            <person name="Ahrens C.H."/>
            <person name="Henk D."/>
            <person name="Freimoser F.M."/>
        </authorList>
    </citation>
    <scope>NUCLEOTIDE SEQUENCE [LARGE SCALE GENOMIC DNA]</scope>
    <source>
        <strain evidence="6">APC 1.2</strain>
    </source>
</reference>
<dbReference type="PANTHER" id="PTHR38425:SF1">
    <property type="entry name" value="LONG CHRONOLOGICAL LIFESPAN PROTEIN 2"/>
    <property type="match status" value="1"/>
</dbReference>
<feature type="signal peptide" evidence="4">
    <location>
        <begin position="1"/>
        <end position="15"/>
    </location>
</feature>
<keyword evidence="6" id="KW-1185">Reference proteome</keyword>
<dbReference type="InterPro" id="IPR034543">
    <property type="entry name" value="LCL2"/>
</dbReference>
<dbReference type="STRING" id="2163413.A0A4P6XPC6"/>
<feature type="chain" id="PRO_5020522595" description="Long chronological lifespan protein 2" evidence="4">
    <location>
        <begin position="16"/>
        <end position="124"/>
    </location>
</feature>
<organism evidence="5 6">
    <name type="scientific">Metschnikowia aff. pulcherrima</name>
    <dbReference type="NCBI Taxonomy" id="2163413"/>
    <lineage>
        <taxon>Eukaryota</taxon>
        <taxon>Fungi</taxon>
        <taxon>Dikarya</taxon>
        <taxon>Ascomycota</taxon>
        <taxon>Saccharomycotina</taxon>
        <taxon>Pichiomycetes</taxon>
        <taxon>Metschnikowiaceae</taxon>
        <taxon>Metschnikowia</taxon>
    </lineage>
</organism>
<evidence type="ECO:0000256" key="4">
    <source>
        <dbReference type="SAM" id="SignalP"/>
    </source>
</evidence>
<dbReference type="CDD" id="cd23996">
    <property type="entry name" value="LCL2-like"/>
    <property type="match status" value="1"/>
</dbReference>
<keyword evidence="3 4" id="KW-0732">Signal</keyword>
<accession>A0A4P6XPC6</accession>
<evidence type="ECO:0000256" key="3">
    <source>
        <dbReference type="ARBA" id="ARBA00022729"/>
    </source>
</evidence>
<evidence type="ECO:0000313" key="6">
    <source>
        <dbReference type="Proteomes" id="UP000292447"/>
    </source>
</evidence>